<evidence type="ECO:0000256" key="1">
    <source>
        <dbReference type="ARBA" id="ARBA00009227"/>
    </source>
</evidence>
<protein>
    <submittedName>
        <fullName evidence="6">Formimidoylglutamase</fullName>
    </submittedName>
</protein>
<dbReference type="PANTHER" id="PTHR11358:SF26">
    <property type="entry name" value="GUANIDINO ACID HYDROLASE, MITOCHONDRIAL"/>
    <property type="match status" value="1"/>
</dbReference>
<dbReference type="CDD" id="cd09988">
    <property type="entry name" value="Formimidoylglutamase"/>
    <property type="match status" value="1"/>
</dbReference>
<sequence length="312" mass="32743">MKRLHPALTVSDPRLRGTDPDRLGGRVRDLAEAEYLGPGDVVLLGLCNDQGVVANGGRAGAAEGPAGFRKAFFRLDAACLGPRRLWDAGDVPAGVAYEDYLDAARAVVATCVKRGARPIVIGGGHDCSYGNYLGLCDALGEPPAVIVVDAHLDLRPTHAPSSGNPFFRMLEHGLPGERLVEVGLIPWVNATAHRQYAEAKGACLHFLAPGQDDSLARVREALEAFQAQGRRVLATFDLDAFTATHAPGVSAVNPWGLSADAGLALAQAFGASPGVACLDLMELAPPLDPDGRTSKLAAFLAAAFLEASLRRQ</sequence>
<evidence type="ECO:0000256" key="2">
    <source>
        <dbReference type="ARBA" id="ARBA00022723"/>
    </source>
</evidence>
<feature type="region of interest" description="Disordered" evidence="5">
    <location>
        <begin position="1"/>
        <end position="21"/>
    </location>
</feature>
<evidence type="ECO:0000256" key="3">
    <source>
        <dbReference type="ARBA" id="ARBA00022801"/>
    </source>
</evidence>
<dbReference type="PIRSF" id="PIRSF036979">
    <property type="entry name" value="Arginase"/>
    <property type="match status" value="1"/>
</dbReference>
<evidence type="ECO:0000256" key="5">
    <source>
        <dbReference type="SAM" id="MobiDB-lite"/>
    </source>
</evidence>
<dbReference type="PROSITE" id="PS01053">
    <property type="entry name" value="ARGINASE_1"/>
    <property type="match status" value="1"/>
</dbReference>
<dbReference type="PROSITE" id="PS51409">
    <property type="entry name" value="ARGINASE_2"/>
    <property type="match status" value="1"/>
</dbReference>
<dbReference type="InterPro" id="IPR020855">
    <property type="entry name" value="Ureohydrolase_Mn_BS"/>
</dbReference>
<keyword evidence="3 4" id="KW-0378">Hydrolase</keyword>
<proteinExistence type="inferred from homology"/>
<evidence type="ECO:0000256" key="4">
    <source>
        <dbReference type="RuleBase" id="RU003684"/>
    </source>
</evidence>
<dbReference type="RefSeq" id="WP_285574745.1">
    <property type="nucleotide sequence ID" value="NZ_BSDE01000003.1"/>
</dbReference>
<comment type="similarity">
    <text evidence="1">Belongs to the arginase family. Agmatinase subfamily.</text>
</comment>
<gene>
    <name evidence="6" type="primary">hutG</name>
    <name evidence="6" type="ORF">GETHLI_20180</name>
</gene>
<dbReference type="InterPro" id="IPR023696">
    <property type="entry name" value="Ureohydrolase_dom_sf"/>
</dbReference>
<organism evidence="6 7">
    <name type="scientific">Geothrix limicola</name>
    <dbReference type="NCBI Taxonomy" id="2927978"/>
    <lineage>
        <taxon>Bacteria</taxon>
        <taxon>Pseudomonadati</taxon>
        <taxon>Acidobacteriota</taxon>
        <taxon>Holophagae</taxon>
        <taxon>Holophagales</taxon>
        <taxon>Holophagaceae</taxon>
        <taxon>Geothrix</taxon>
    </lineage>
</organism>
<dbReference type="Proteomes" id="UP001165069">
    <property type="component" value="Unassembled WGS sequence"/>
</dbReference>
<keyword evidence="2" id="KW-0479">Metal-binding</keyword>
<dbReference type="SUPFAM" id="SSF52768">
    <property type="entry name" value="Arginase/deacetylase"/>
    <property type="match status" value="1"/>
</dbReference>
<dbReference type="Gene3D" id="3.40.800.10">
    <property type="entry name" value="Ureohydrolase domain"/>
    <property type="match status" value="1"/>
</dbReference>
<dbReference type="InterPro" id="IPR006035">
    <property type="entry name" value="Ureohydrolase"/>
</dbReference>
<keyword evidence="7" id="KW-1185">Reference proteome</keyword>
<comment type="caution">
    <text evidence="6">The sequence shown here is derived from an EMBL/GenBank/DDBJ whole genome shotgun (WGS) entry which is preliminary data.</text>
</comment>
<accession>A0ABQ5QG60</accession>
<reference evidence="6 7" key="1">
    <citation type="journal article" date="2023" name="Antonie Van Leeuwenhoek">
        <title>Mesoterricola silvestris gen. nov., sp. nov., Mesoterricola sediminis sp. nov., Geothrix oryzae sp. nov., Geothrix edaphica sp. nov., Geothrix rubra sp. nov., and Geothrix limicola sp. nov., six novel members of Acidobacteriota isolated from soils.</title>
        <authorList>
            <person name="Itoh H."/>
            <person name="Sugisawa Y."/>
            <person name="Mise K."/>
            <person name="Xu Z."/>
            <person name="Kuniyasu M."/>
            <person name="Ushijima N."/>
            <person name="Kawano K."/>
            <person name="Kobayashi E."/>
            <person name="Shiratori Y."/>
            <person name="Masuda Y."/>
            <person name="Senoo K."/>
        </authorList>
    </citation>
    <scope>NUCLEOTIDE SEQUENCE [LARGE SCALE GENOMIC DNA]</scope>
    <source>
        <strain evidence="6 7">Red804</strain>
    </source>
</reference>
<dbReference type="EMBL" id="BSDE01000003">
    <property type="protein sequence ID" value="GLH73516.1"/>
    <property type="molecule type" value="Genomic_DNA"/>
</dbReference>
<dbReference type="Pfam" id="PF00491">
    <property type="entry name" value="Arginase"/>
    <property type="match status" value="1"/>
</dbReference>
<evidence type="ECO:0000313" key="7">
    <source>
        <dbReference type="Proteomes" id="UP001165069"/>
    </source>
</evidence>
<evidence type="ECO:0000313" key="6">
    <source>
        <dbReference type="EMBL" id="GLH73516.1"/>
    </source>
</evidence>
<name>A0ABQ5QG60_9BACT</name>
<dbReference type="PANTHER" id="PTHR11358">
    <property type="entry name" value="ARGINASE/AGMATINASE"/>
    <property type="match status" value="1"/>
</dbReference>